<gene>
    <name evidence="1" type="ORF">CDAR_42101</name>
</gene>
<evidence type="ECO:0000313" key="2">
    <source>
        <dbReference type="Proteomes" id="UP001054837"/>
    </source>
</evidence>
<accession>A0AAV4RH61</accession>
<reference evidence="1 2" key="1">
    <citation type="submission" date="2021-06" db="EMBL/GenBank/DDBJ databases">
        <title>Caerostris darwini draft genome.</title>
        <authorList>
            <person name="Kono N."/>
            <person name="Arakawa K."/>
        </authorList>
    </citation>
    <scope>NUCLEOTIDE SEQUENCE [LARGE SCALE GENOMIC DNA]</scope>
</reference>
<name>A0AAV4RH61_9ARAC</name>
<dbReference type="AlphaFoldDB" id="A0AAV4RH61"/>
<sequence>MRVGIFGSVSSLWGGSNTNRGSKSCCHCNLEREPSAILFCELLLSFYPSRSQWNYFPASRIIVPISGLDSLFSVPYHLSGFCLAEVLQLNSRFTQSLKLKKKNQ</sequence>
<protein>
    <submittedName>
        <fullName evidence="1">Uncharacterized protein</fullName>
    </submittedName>
</protein>
<dbReference type="Proteomes" id="UP001054837">
    <property type="component" value="Unassembled WGS sequence"/>
</dbReference>
<keyword evidence="2" id="KW-1185">Reference proteome</keyword>
<proteinExistence type="predicted"/>
<organism evidence="1 2">
    <name type="scientific">Caerostris darwini</name>
    <dbReference type="NCBI Taxonomy" id="1538125"/>
    <lineage>
        <taxon>Eukaryota</taxon>
        <taxon>Metazoa</taxon>
        <taxon>Ecdysozoa</taxon>
        <taxon>Arthropoda</taxon>
        <taxon>Chelicerata</taxon>
        <taxon>Arachnida</taxon>
        <taxon>Araneae</taxon>
        <taxon>Araneomorphae</taxon>
        <taxon>Entelegynae</taxon>
        <taxon>Araneoidea</taxon>
        <taxon>Araneidae</taxon>
        <taxon>Caerostris</taxon>
    </lineage>
</organism>
<dbReference type="EMBL" id="BPLQ01006245">
    <property type="protein sequence ID" value="GIY21045.1"/>
    <property type="molecule type" value="Genomic_DNA"/>
</dbReference>
<evidence type="ECO:0000313" key="1">
    <source>
        <dbReference type="EMBL" id="GIY21045.1"/>
    </source>
</evidence>
<comment type="caution">
    <text evidence="1">The sequence shown here is derived from an EMBL/GenBank/DDBJ whole genome shotgun (WGS) entry which is preliminary data.</text>
</comment>